<dbReference type="VEuPathDB" id="FungiDB:SAPIO_CDS6593"/>
<comment type="caution">
    <text evidence="3">The sequence shown here is derived from an EMBL/GenBank/DDBJ whole genome shotgun (WGS) entry which is preliminary data.</text>
</comment>
<feature type="region of interest" description="Disordered" evidence="1">
    <location>
        <begin position="1108"/>
        <end position="1135"/>
    </location>
</feature>
<dbReference type="InterPro" id="IPR058257">
    <property type="entry name" value="CorA-like_dom"/>
</dbReference>
<keyword evidence="4" id="KW-1185">Reference proteome</keyword>
<dbReference type="GO" id="GO:0004672">
    <property type="term" value="F:protein kinase activity"/>
    <property type="evidence" value="ECO:0007669"/>
    <property type="project" value="InterPro"/>
</dbReference>
<dbReference type="Pfam" id="PF26616">
    <property type="entry name" value="CorA-like"/>
    <property type="match status" value="1"/>
</dbReference>
<dbReference type="Gene3D" id="1.10.510.10">
    <property type="entry name" value="Transferase(Phosphotransferase) domain 1"/>
    <property type="match status" value="1"/>
</dbReference>
<evidence type="ECO:0000313" key="4">
    <source>
        <dbReference type="Proteomes" id="UP000028545"/>
    </source>
</evidence>
<dbReference type="SMART" id="SM00220">
    <property type="entry name" value="S_TKc"/>
    <property type="match status" value="1"/>
</dbReference>
<dbReference type="HOGENOM" id="CLU_005578_0_0_1"/>
<organism evidence="3 4">
    <name type="scientific">Pseudallescheria apiosperma</name>
    <name type="common">Scedosporium apiospermum</name>
    <dbReference type="NCBI Taxonomy" id="563466"/>
    <lineage>
        <taxon>Eukaryota</taxon>
        <taxon>Fungi</taxon>
        <taxon>Dikarya</taxon>
        <taxon>Ascomycota</taxon>
        <taxon>Pezizomycotina</taxon>
        <taxon>Sordariomycetes</taxon>
        <taxon>Hypocreomycetidae</taxon>
        <taxon>Microascales</taxon>
        <taxon>Microascaceae</taxon>
        <taxon>Scedosporium</taxon>
    </lineage>
</organism>
<name>A0A084G3I6_PSEDA</name>
<dbReference type="PROSITE" id="PS50011">
    <property type="entry name" value="PROTEIN_KINASE_DOM"/>
    <property type="match status" value="1"/>
</dbReference>
<dbReference type="InterPro" id="IPR000719">
    <property type="entry name" value="Prot_kinase_dom"/>
</dbReference>
<dbReference type="KEGG" id="sapo:SAPIO_CDS6593"/>
<accession>A0A084G3I6</accession>
<dbReference type="Proteomes" id="UP000028545">
    <property type="component" value="Unassembled WGS sequence"/>
</dbReference>
<dbReference type="OrthoDB" id="5396681at2759"/>
<feature type="compositionally biased region" description="Low complexity" evidence="1">
    <location>
        <begin position="1125"/>
        <end position="1135"/>
    </location>
</feature>
<reference evidence="3 4" key="1">
    <citation type="journal article" date="2014" name="Genome Announc.">
        <title>Draft genome sequence of the pathogenic fungus Scedosporium apiospermum.</title>
        <authorList>
            <person name="Vandeputte P."/>
            <person name="Ghamrawi S."/>
            <person name="Rechenmann M."/>
            <person name="Iltis A."/>
            <person name="Giraud S."/>
            <person name="Fleury M."/>
            <person name="Thornton C."/>
            <person name="Delhaes L."/>
            <person name="Meyer W."/>
            <person name="Papon N."/>
            <person name="Bouchara J.P."/>
        </authorList>
    </citation>
    <scope>NUCLEOTIDE SEQUENCE [LARGE SCALE GENOMIC DNA]</scope>
    <source>
        <strain evidence="3 4">IHEM 14462</strain>
    </source>
</reference>
<dbReference type="InterPro" id="IPR011009">
    <property type="entry name" value="Kinase-like_dom_sf"/>
</dbReference>
<evidence type="ECO:0000313" key="3">
    <source>
        <dbReference type="EMBL" id="KEZ41898.1"/>
    </source>
</evidence>
<dbReference type="GeneID" id="27725665"/>
<dbReference type="RefSeq" id="XP_016641697.1">
    <property type="nucleotide sequence ID" value="XM_016788653.1"/>
</dbReference>
<proteinExistence type="predicted"/>
<gene>
    <name evidence="3" type="ORF">SAPIO_CDS6593</name>
</gene>
<feature type="domain" description="Protein kinase" evidence="2">
    <location>
        <begin position="750"/>
        <end position="1081"/>
    </location>
</feature>
<dbReference type="PANTHER" id="PTHR34706:SF1">
    <property type="entry name" value="VWFA DOMAIN-CONTAINING PROTEIN"/>
    <property type="match status" value="1"/>
</dbReference>
<dbReference type="PANTHER" id="PTHR34706">
    <property type="entry name" value="SLR1338 PROTEIN"/>
    <property type="match status" value="1"/>
</dbReference>
<dbReference type="GO" id="GO:0005524">
    <property type="term" value="F:ATP binding"/>
    <property type="evidence" value="ECO:0007669"/>
    <property type="project" value="InterPro"/>
</dbReference>
<dbReference type="EMBL" id="JOWA01000105">
    <property type="protein sequence ID" value="KEZ41898.1"/>
    <property type="molecule type" value="Genomic_DNA"/>
</dbReference>
<protein>
    <recommendedName>
        <fullName evidence="2">Protein kinase domain-containing protein</fullName>
    </recommendedName>
</protein>
<dbReference type="Pfam" id="PF00069">
    <property type="entry name" value="Pkinase"/>
    <property type="match status" value="1"/>
</dbReference>
<dbReference type="SUPFAM" id="SSF56112">
    <property type="entry name" value="Protein kinase-like (PK-like)"/>
    <property type="match status" value="1"/>
</dbReference>
<evidence type="ECO:0000259" key="2">
    <source>
        <dbReference type="PROSITE" id="PS50011"/>
    </source>
</evidence>
<dbReference type="OMA" id="ETISMHI"/>
<evidence type="ECO:0000256" key="1">
    <source>
        <dbReference type="SAM" id="MobiDB-lite"/>
    </source>
</evidence>
<sequence length="1363" mass="154876">MRINIHDNLLDQCKKWHEYPVNLLQPSAPSYILRDYRDSLTKDEERLFDGSSESLVFFELYDGSERHQCASVTNSNELERHLLSGHADPLCRHVFITANDSRDPLNCSRESLCKILTFHQVDPHFLGYMASFGETERPLDYSMTGFHASDTLHIPDDKVLKISRLGRSGKDIQMSYILRSVERSESYEQDLKDKKWPWKIRQMAVHHTFDVKTGRAFWMTVKANDLLQNRIKESPSLFPPISTEPANSAMQFSSMLETQLIFLMWVDENWRHYINYMDEEIHDIMVKAKTAQIEDAEESEEYPRAIVSQMSQRGTMTKQTKGNGGADSGVTSLLGAIRRLFWASERLVCFNHATKIGRSMGVAGRDQGPGKLENGHLIRPWDAEKPRPYRDQTANHAKQLRNLSVLATFTFGELQRLFYVSERLEEMRLIVSLDKQALRDIREYYDGLMTREDMCDDIKRKCRYQMARFSRKVGEIEKNLEGQFDGIHQYRGVQVSHIFATSGHLQGQKMEKIAAKTEQETISMHIITFVTLMFLPGTFVAFQVRAGIPSTFSPFSASFRLLCGANIGPLAIGYHTPLVSAPKIVMPPGSLAGPQATKISTHTSLVERYRQEDLPAMQVKGRDGYGIEADYIPFPALKEYWSQDKVRDVLRHGDGAAQNVMPRQVTQEFLRVFSILVYIGKPDRISLFTTCGIKDEHLPLLALPPAWSNNWQGPALFPEFEQAQWMFCPLEIDFPSLHRRKLDPRVILPVTYDNKLGSWSEGDPTEIWKVKINGGCSNLSRVTTPDGANGADSTVLPTEDLFAVFKTCSADPDAKEQFDIETNAYASLPDKEYGRYREHILVYYGSFIQNGKHTIILEFAEGGTLLQFFEKVPRPTRLEQFEMFWRRMSKLLLALHIIHEMGVENHGILSGIHQDIHPANIFVFPEPSGDSYDVRFKLGDFGATHVNRLRGRDGGIEKKRYNDGNMNRMYLAPECTPTHGIQMPPRISPTVDVWALGAVFSDALIWSFLGEDGRETYRKQRFEEIKSGSHELSAKGYDSCFHNGYDRLEAVSTMHDHALKKRLAEDWVSVEVSKLILHNMLQRDKSHAQTGRLDPRDLFRQISDTITHRTPRAGPNSTTRGILKSTRSSVRGSYSSANGDFVDGTNLRQKNPSPESLAQTEGVGIFLIDDAGSMSHHKSKVEQTARVIAYAVKESDPDGMELYFASDMGECRKYKKSSKIENAIRDHSFRSNRTTSMAKCLAELLKSIPHRTKPGCDPRPVSIYVLTDAVWEEGDPGVDRCIVTEARRLSKEELPPSATMIQFIRFGDRLNRQASERVKYLDDDLVNKFDLGVYDIVDTRHCDGDVSEMLIGSISAVNDEISS</sequence>